<dbReference type="GO" id="GO:0003712">
    <property type="term" value="F:transcription coregulator activity"/>
    <property type="evidence" value="ECO:0000318"/>
    <property type="project" value="GO_Central"/>
</dbReference>
<dbReference type="AlphaFoldDB" id="A0A9R0JAZ5"/>
<dbReference type="GO" id="GO:0005634">
    <property type="term" value="C:nucleus"/>
    <property type="evidence" value="ECO:0000318"/>
    <property type="project" value="GO_Central"/>
</dbReference>
<gene>
    <name evidence="3" type="primary">LOC110802117</name>
</gene>
<name>A0A9R0JAZ5_SPIOL</name>
<dbReference type="InterPro" id="IPR029005">
    <property type="entry name" value="LIM-bd/SEUSS"/>
</dbReference>
<proteinExistence type="predicted"/>
<dbReference type="RefSeq" id="XP_021863240.1">
    <property type="nucleotide sequence ID" value="XM_022007548.2"/>
</dbReference>
<accession>A0A9R0JAZ5</accession>
<keyword evidence="2" id="KW-1185">Reference proteome</keyword>
<dbReference type="GO" id="GO:0005667">
    <property type="term" value="C:transcription regulator complex"/>
    <property type="evidence" value="ECO:0000318"/>
    <property type="project" value="GO_Central"/>
</dbReference>
<dbReference type="GO" id="GO:0045944">
    <property type="term" value="P:positive regulation of transcription by RNA polymerase II"/>
    <property type="evidence" value="ECO:0000318"/>
    <property type="project" value="GO_Central"/>
</dbReference>
<reference evidence="2" key="1">
    <citation type="journal article" date="2021" name="Nat. Commun.">
        <title>Genomic analyses provide insights into spinach domestication and the genetic basis of agronomic traits.</title>
        <authorList>
            <person name="Cai X."/>
            <person name="Sun X."/>
            <person name="Xu C."/>
            <person name="Sun H."/>
            <person name="Wang X."/>
            <person name="Ge C."/>
            <person name="Zhang Z."/>
            <person name="Wang Q."/>
            <person name="Fei Z."/>
            <person name="Jiao C."/>
            <person name="Wang Q."/>
        </authorList>
    </citation>
    <scope>NUCLEOTIDE SEQUENCE [LARGE SCALE GENOMIC DNA]</scope>
    <source>
        <strain evidence="2">cv. Varoflay</strain>
    </source>
</reference>
<dbReference type="OrthoDB" id="1742277at2759"/>
<evidence type="ECO:0000313" key="2">
    <source>
        <dbReference type="Proteomes" id="UP000813463"/>
    </source>
</evidence>
<sequence>MSSNHQLQNHMSDTEEFAQLLRSISNDDIFLSQNEDDFSNIWGSQIPQQDVQFGHGERSGVSIDGSSLIPSANSSLSGVPYLSGNGHGNGNSSIDSLASNCARNSGTFRDHLPYQQQNFQAEQLHPRWCGTGRQGDQLPGPSLRLPAHQASVSPYMNFKKPRLEMTPDEMLRAYSLQQQQSPSPCQVPMQLKSCHPVAGTRLYQQNLGRNQQQNQGPLFVPRQMPGDAQQKQLIAASTMNGSICARRLMYYLYQQRNRPPDNNIEFWRKLIGEYFSPLAKRKWCFSRCNKDYNDRWKCDLCGSKNTGKGFEVTYDLLPRMSQINFASGLVEEILYLDSPVEKILSRGHMVLWFDKAVIESIYKNFRVVHEGQLRLVFTTDMKIFSWEFCINNHEELVSRNMIAAQVNELVEEVSKLRSNSESEGIHAQGVATYCNRVMAAGKKLAANLELPLVNDIGLSKQFVRSLQMCQVFHAMKDVISEGADSQTNNFSPIEALNRQRQEAANAKRRQLMESRVYQMLQTPSADKDNIQVSDIMTQTPNARQQPMPNLQNHHQKLLQEEQRTTLDELLAPYECSNSSAKNFPSSSSSLQGPTPQTQINDLLAHIRAGGTLDNGTNVVYDPSIGQQGAEFAELTKVGTMDQVEAINASFKGFNYSSGSNSSAKIIADNCMLKKDTSSDEDTTSADAAAHQRLEDK</sequence>
<dbReference type="KEGG" id="soe:110802117"/>
<evidence type="ECO:0000256" key="1">
    <source>
        <dbReference type="SAM" id="MobiDB-lite"/>
    </source>
</evidence>
<reference evidence="3" key="2">
    <citation type="submission" date="2025-08" db="UniProtKB">
        <authorList>
            <consortium name="RefSeq"/>
        </authorList>
    </citation>
    <scope>IDENTIFICATION</scope>
    <source>
        <tissue evidence="3">Leaf</tissue>
    </source>
</reference>
<evidence type="ECO:0000313" key="3">
    <source>
        <dbReference type="RefSeq" id="XP_021863240.1"/>
    </source>
</evidence>
<dbReference type="Proteomes" id="UP000813463">
    <property type="component" value="Chromosome 6"/>
</dbReference>
<dbReference type="GO" id="GO:0000122">
    <property type="term" value="P:negative regulation of transcription by RNA polymerase II"/>
    <property type="evidence" value="ECO:0000318"/>
    <property type="project" value="GO_Central"/>
</dbReference>
<dbReference type="GeneID" id="110802117"/>
<dbReference type="PANTHER" id="PTHR10378">
    <property type="entry name" value="LIM DOMAIN-BINDING PROTEIN"/>
    <property type="match status" value="1"/>
</dbReference>
<organism evidence="2 3">
    <name type="scientific">Spinacia oleracea</name>
    <name type="common">Spinach</name>
    <dbReference type="NCBI Taxonomy" id="3562"/>
    <lineage>
        <taxon>Eukaryota</taxon>
        <taxon>Viridiplantae</taxon>
        <taxon>Streptophyta</taxon>
        <taxon>Embryophyta</taxon>
        <taxon>Tracheophyta</taxon>
        <taxon>Spermatophyta</taxon>
        <taxon>Magnoliopsida</taxon>
        <taxon>eudicotyledons</taxon>
        <taxon>Gunneridae</taxon>
        <taxon>Pentapetalae</taxon>
        <taxon>Caryophyllales</taxon>
        <taxon>Chenopodiaceae</taxon>
        <taxon>Chenopodioideae</taxon>
        <taxon>Anserineae</taxon>
        <taxon>Spinacia</taxon>
    </lineage>
</organism>
<feature type="region of interest" description="Disordered" evidence="1">
    <location>
        <begin position="675"/>
        <end position="696"/>
    </location>
</feature>
<dbReference type="Pfam" id="PF01803">
    <property type="entry name" value="LIM_bind"/>
    <property type="match status" value="1"/>
</dbReference>
<protein>
    <submittedName>
        <fullName evidence="3">Probable transcriptional regulator SLK2</fullName>
    </submittedName>
</protein>